<comment type="caution">
    <text evidence="2">The sequence shown here is derived from an EMBL/GenBank/DDBJ whole genome shotgun (WGS) entry which is preliminary data.</text>
</comment>
<reference evidence="3" key="1">
    <citation type="journal article" date="2017" name="Plant J.">
        <title>The pomegranate (Punica granatum L.) genome and the genomics of punicalagin biosynthesis.</title>
        <authorList>
            <person name="Qin G."/>
            <person name="Xu C."/>
            <person name="Ming R."/>
            <person name="Tang H."/>
            <person name="Guyot R."/>
            <person name="Kramer E.M."/>
            <person name="Hu Y."/>
            <person name="Yi X."/>
            <person name="Qi Y."/>
            <person name="Xu X."/>
            <person name="Gao Z."/>
            <person name="Pan H."/>
            <person name="Jian J."/>
            <person name="Tian Y."/>
            <person name="Yue Z."/>
            <person name="Xu Y."/>
        </authorList>
    </citation>
    <scope>NUCLEOTIDE SEQUENCE [LARGE SCALE GENOMIC DNA]</scope>
    <source>
        <strain evidence="3">cv. Dabenzi</strain>
    </source>
</reference>
<accession>A0A218W6P5</accession>
<evidence type="ECO:0000313" key="2">
    <source>
        <dbReference type="EMBL" id="OWM67970.1"/>
    </source>
</evidence>
<dbReference type="AlphaFoldDB" id="A0A218W6P5"/>
<sequence>MKAVPQAAEAKVSCSDEEVDNLPLPSGQCNSGGNGDALPVAPDLQEVPPPVRSLSNENLEDVMLRWFLCQYIGPAMLLQ</sequence>
<protein>
    <submittedName>
        <fullName evidence="2">Uncharacterized protein</fullName>
    </submittedName>
</protein>
<gene>
    <name evidence="2" type="ORF">CDL15_Pgr017538</name>
</gene>
<evidence type="ECO:0000256" key="1">
    <source>
        <dbReference type="SAM" id="MobiDB-lite"/>
    </source>
</evidence>
<name>A0A218W6P5_PUNGR</name>
<feature type="region of interest" description="Disordered" evidence="1">
    <location>
        <begin position="1"/>
        <end position="46"/>
    </location>
</feature>
<organism evidence="2 3">
    <name type="scientific">Punica granatum</name>
    <name type="common">Pomegranate</name>
    <dbReference type="NCBI Taxonomy" id="22663"/>
    <lineage>
        <taxon>Eukaryota</taxon>
        <taxon>Viridiplantae</taxon>
        <taxon>Streptophyta</taxon>
        <taxon>Embryophyta</taxon>
        <taxon>Tracheophyta</taxon>
        <taxon>Spermatophyta</taxon>
        <taxon>Magnoliopsida</taxon>
        <taxon>eudicotyledons</taxon>
        <taxon>Gunneridae</taxon>
        <taxon>Pentapetalae</taxon>
        <taxon>rosids</taxon>
        <taxon>malvids</taxon>
        <taxon>Myrtales</taxon>
        <taxon>Lythraceae</taxon>
        <taxon>Punica</taxon>
    </lineage>
</organism>
<proteinExistence type="predicted"/>
<evidence type="ECO:0000313" key="3">
    <source>
        <dbReference type="Proteomes" id="UP000197138"/>
    </source>
</evidence>
<dbReference type="Proteomes" id="UP000197138">
    <property type="component" value="Unassembled WGS sequence"/>
</dbReference>
<dbReference type="EMBL" id="MTKT01005369">
    <property type="protein sequence ID" value="OWM67970.1"/>
    <property type="molecule type" value="Genomic_DNA"/>
</dbReference>